<proteinExistence type="predicted"/>
<reference evidence="1 2" key="1">
    <citation type="journal article" date="2019" name="Int. J. Syst. Evol. Microbiol.">
        <title>The Global Catalogue of Microorganisms (GCM) 10K type strain sequencing project: providing services to taxonomists for standard genome sequencing and annotation.</title>
        <authorList>
            <consortium name="The Broad Institute Genomics Platform"/>
            <consortium name="The Broad Institute Genome Sequencing Center for Infectious Disease"/>
            <person name="Wu L."/>
            <person name="Ma J."/>
        </authorList>
    </citation>
    <scope>NUCLEOTIDE SEQUENCE [LARGE SCALE GENOMIC DNA]</scope>
    <source>
        <strain evidence="1 2">XZYJ18</strain>
    </source>
</reference>
<keyword evidence="2" id="KW-1185">Reference proteome</keyword>
<name>A0ABD5Q1B1_9EURY</name>
<dbReference type="RefSeq" id="WP_254269942.1">
    <property type="nucleotide sequence ID" value="NZ_CP100400.1"/>
</dbReference>
<dbReference type="AlphaFoldDB" id="A0ABD5Q1B1"/>
<evidence type="ECO:0000313" key="2">
    <source>
        <dbReference type="Proteomes" id="UP001595945"/>
    </source>
</evidence>
<evidence type="ECO:0000313" key="1">
    <source>
        <dbReference type="EMBL" id="MFC4824305.1"/>
    </source>
</evidence>
<protein>
    <submittedName>
        <fullName evidence="1">Uncharacterized protein</fullName>
    </submittedName>
</protein>
<comment type="caution">
    <text evidence="1">The sequence shown here is derived from an EMBL/GenBank/DDBJ whole genome shotgun (WGS) entry which is preliminary data.</text>
</comment>
<accession>A0ABD5Q1B1</accession>
<dbReference type="EMBL" id="JBHSHT010000001">
    <property type="protein sequence ID" value="MFC4824305.1"/>
    <property type="molecule type" value="Genomic_DNA"/>
</dbReference>
<sequence length="117" mass="14217">MPDLTLESEEWYVLTNWLRERENRLQYALRSKSREWEFVHDLRREIESQNAGGDTDGEPRTVALSDRQVAYLSSFLRDRARKLLLFPWRDRERRDVRHLRDRLLEESGLPEETERSD</sequence>
<gene>
    <name evidence="1" type="ORF">ACFO9K_08520</name>
</gene>
<organism evidence="1 2">
    <name type="scientific">Halorussus aquaticus</name>
    <dbReference type="NCBI Taxonomy" id="2953748"/>
    <lineage>
        <taxon>Archaea</taxon>
        <taxon>Methanobacteriati</taxon>
        <taxon>Methanobacteriota</taxon>
        <taxon>Stenosarchaea group</taxon>
        <taxon>Halobacteria</taxon>
        <taxon>Halobacteriales</taxon>
        <taxon>Haladaptataceae</taxon>
        <taxon>Halorussus</taxon>
    </lineage>
</organism>
<dbReference type="Proteomes" id="UP001595945">
    <property type="component" value="Unassembled WGS sequence"/>
</dbReference>
<dbReference type="GeneID" id="73045011"/>